<protein>
    <recommendedName>
        <fullName evidence="5">DUF4333 domain-containing protein</fullName>
    </recommendedName>
</protein>
<organism evidence="3 4">
    <name type="scientific">Paractinoplanes rhizophilus</name>
    <dbReference type="NCBI Taxonomy" id="1416877"/>
    <lineage>
        <taxon>Bacteria</taxon>
        <taxon>Bacillati</taxon>
        <taxon>Actinomycetota</taxon>
        <taxon>Actinomycetes</taxon>
        <taxon>Micromonosporales</taxon>
        <taxon>Micromonosporaceae</taxon>
        <taxon>Paractinoplanes</taxon>
    </lineage>
</organism>
<keyword evidence="2" id="KW-0472">Membrane</keyword>
<comment type="caution">
    <text evidence="3">The sequence shown here is derived from an EMBL/GenBank/DDBJ whole genome shotgun (WGS) entry which is preliminary data.</text>
</comment>
<sequence>MTTQLPYGPPQQPQWGQQQPSQYGGLMVPYPELIRTAGAPKPSWVPVVVWTFFFGLLGLISAARRAGKARRAGHPGQPYWIAFGVTWVASFVIWAVAMAIAIPVYLNIRHEAVAKSIAENLTAQPAAKGVRISSADCEPLSRKGPGGLDAYSCHVTLSTGADGAVTVLADGDGTVKGVRQN</sequence>
<gene>
    <name evidence="3" type="ORF">ACFQS1_26225</name>
</gene>
<evidence type="ECO:0000313" key="3">
    <source>
        <dbReference type="EMBL" id="MFC7277507.1"/>
    </source>
</evidence>
<reference evidence="4" key="1">
    <citation type="journal article" date="2019" name="Int. J. Syst. Evol. Microbiol.">
        <title>The Global Catalogue of Microorganisms (GCM) 10K type strain sequencing project: providing services to taxonomists for standard genome sequencing and annotation.</title>
        <authorList>
            <consortium name="The Broad Institute Genomics Platform"/>
            <consortium name="The Broad Institute Genome Sequencing Center for Infectious Disease"/>
            <person name="Wu L."/>
            <person name="Ma J."/>
        </authorList>
    </citation>
    <scope>NUCLEOTIDE SEQUENCE [LARGE SCALE GENOMIC DNA]</scope>
    <source>
        <strain evidence="4">XZYJT-10</strain>
    </source>
</reference>
<keyword evidence="2" id="KW-1133">Transmembrane helix</keyword>
<dbReference type="Proteomes" id="UP001596548">
    <property type="component" value="Unassembled WGS sequence"/>
</dbReference>
<name>A0ABW2HWJ6_9ACTN</name>
<evidence type="ECO:0000256" key="1">
    <source>
        <dbReference type="SAM" id="MobiDB-lite"/>
    </source>
</evidence>
<proteinExistence type="predicted"/>
<evidence type="ECO:0008006" key="5">
    <source>
        <dbReference type="Google" id="ProtNLM"/>
    </source>
</evidence>
<dbReference type="RefSeq" id="WP_378973175.1">
    <property type="nucleotide sequence ID" value="NZ_JBHTBJ010000023.1"/>
</dbReference>
<keyword evidence="2" id="KW-0812">Transmembrane</keyword>
<dbReference type="EMBL" id="JBHTBJ010000023">
    <property type="protein sequence ID" value="MFC7277507.1"/>
    <property type="molecule type" value="Genomic_DNA"/>
</dbReference>
<evidence type="ECO:0000256" key="2">
    <source>
        <dbReference type="SAM" id="Phobius"/>
    </source>
</evidence>
<keyword evidence="4" id="KW-1185">Reference proteome</keyword>
<feature type="transmembrane region" description="Helical" evidence="2">
    <location>
        <begin position="79"/>
        <end position="106"/>
    </location>
</feature>
<feature type="transmembrane region" description="Helical" evidence="2">
    <location>
        <begin position="47"/>
        <end position="67"/>
    </location>
</feature>
<accession>A0ABW2HWJ6</accession>
<evidence type="ECO:0000313" key="4">
    <source>
        <dbReference type="Proteomes" id="UP001596548"/>
    </source>
</evidence>
<feature type="region of interest" description="Disordered" evidence="1">
    <location>
        <begin position="1"/>
        <end position="20"/>
    </location>
</feature>